<dbReference type="AlphaFoldDB" id="A0A3M0C4D1"/>
<dbReference type="EMBL" id="REFR01000013">
    <property type="protein sequence ID" value="RMB04674.1"/>
    <property type="molecule type" value="Genomic_DNA"/>
</dbReference>
<accession>A0A3M0C4D1</accession>
<evidence type="ECO:0000313" key="2">
    <source>
        <dbReference type="EMBL" id="RMB04674.1"/>
    </source>
</evidence>
<keyword evidence="1" id="KW-0812">Transmembrane</keyword>
<evidence type="ECO:0000313" key="3">
    <source>
        <dbReference type="Proteomes" id="UP000271227"/>
    </source>
</evidence>
<proteinExistence type="predicted"/>
<organism evidence="2 3">
    <name type="scientific">Eilatimonas milleporae</name>
    <dbReference type="NCBI Taxonomy" id="911205"/>
    <lineage>
        <taxon>Bacteria</taxon>
        <taxon>Pseudomonadati</taxon>
        <taxon>Pseudomonadota</taxon>
        <taxon>Alphaproteobacteria</taxon>
        <taxon>Kordiimonadales</taxon>
        <taxon>Kordiimonadaceae</taxon>
        <taxon>Eilatimonas</taxon>
    </lineage>
</organism>
<reference evidence="2 3" key="1">
    <citation type="submission" date="2018-10" db="EMBL/GenBank/DDBJ databases">
        <title>Genomic Encyclopedia of Archaeal and Bacterial Type Strains, Phase II (KMG-II): from individual species to whole genera.</title>
        <authorList>
            <person name="Goeker M."/>
        </authorList>
    </citation>
    <scope>NUCLEOTIDE SEQUENCE [LARGE SCALE GENOMIC DNA]</scope>
    <source>
        <strain evidence="2 3">DSM 25217</strain>
    </source>
</reference>
<feature type="transmembrane region" description="Helical" evidence="1">
    <location>
        <begin position="12"/>
        <end position="40"/>
    </location>
</feature>
<evidence type="ECO:0000256" key="1">
    <source>
        <dbReference type="SAM" id="Phobius"/>
    </source>
</evidence>
<dbReference type="RefSeq" id="WP_121939583.1">
    <property type="nucleotide sequence ID" value="NZ_REFR01000013.1"/>
</dbReference>
<name>A0A3M0C4D1_9PROT</name>
<protein>
    <submittedName>
        <fullName evidence="2">Uncharacterized protein</fullName>
    </submittedName>
</protein>
<sequence>MKRMICRVIGTALVLMGTLAMLTPIPFGLILFLIGLMFLIPSTPAAARPVRWIRARVRPFDTALSAMTVRLPVPYRRVLRQTEVGAPDYF</sequence>
<keyword evidence="3" id="KW-1185">Reference proteome</keyword>
<comment type="caution">
    <text evidence="2">The sequence shown here is derived from an EMBL/GenBank/DDBJ whole genome shotgun (WGS) entry which is preliminary data.</text>
</comment>
<dbReference type="Proteomes" id="UP000271227">
    <property type="component" value="Unassembled WGS sequence"/>
</dbReference>
<keyword evidence="1" id="KW-1133">Transmembrane helix</keyword>
<gene>
    <name evidence="2" type="ORF">BXY39_2945</name>
</gene>
<keyword evidence="1" id="KW-0472">Membrane</keyword>
<dbReference type="InParanoid" id="A0A3M0C4D1"/>